<evidence type="ECO:0000313" key="2">
    <source>
        <dbReference type="Proteomes" id="UP000177199"/>
    </source>
</evidence>
<reference evidence="1 2" key="1">
    <citation type="journal article" date="2016" name="Nat. Commun.">
        <title>Thousands of microbial genomes shed light on interconnected biogeochemical processes in an aquifer system.</title>
        <authorList>
            <person name="Anantharaman K."/>
            <person name="Brown C.T."/>
            <person name="Hug L.A."/>
            <person name="Sharon I."/>
            <person name="Castelle C.J."/>
            <person name="Probst A.J."/>
            <person name="Thomas B.C."/>
            <person name="Singh A."/>
            <person name="Wilkins M.J."/>
            <person name="Karaoz U."/>
            <person name="Brodie E.L."/>
            <person name="Williams K.H."/>
            <person name="Hubbard S.S."/>
            <person name="Banfield J.F."/>
        </authorList>
    </citation>
    <scope>NUCLEOTIDE SEQUENCE [LARGE SCALE GENOMIC DNA]</scope>
</reference>
<organism evidence="1 2">
    <name type="scientific">Candidatus Roizmanbacteria bacterium RIFCSPHIGHO2_12_FULL_33_9</name>
    <dbReference type="NCBI Taxonomy" id="1802045"/>
    <lineage>
        <taxon>Bacteria</taxon>
        <taxon>Candidatus Roizmaniibacteriota</taxon>
    </lineage>
</organism>
<comment type="caution">
    <text evidence="1">The sequence shown here is derived from an EMBL/GenBank/DDBJ whole genome shotgun (WGS) entry which is preliminary data.</text>
</comment>
<dbReference type="Gene3D" id="3.40.50.1000">
    <property type="entry name" value="HAD superfamily/HAD-like"/>
    <property type="match status" value="1"/>
</dbReference>
<sequence>MKSMNLKNKIFLFDVNHTLINTAMGHLHAMRSMEQKLIEAKVEKDKANKIIKHVHYITSLMIVGFLMVNEDEWDDVPGGREAYKELISKIHIHQKLIYKKWGFIKKWSREVFLKIAADLMGINLNSKIIKIVVDAHWNAITEKAKPFSSAKILFKELKKRNIPVYLLTSSDGRLLFKNETFFYDPSYSEQSKKKRMEQLRKDGLYFDDIIVGDPEDKPSKDFFLKGISIAHRASRRNINPKDMVIVGNSYEDDLDVPINELGFGLGILVDKSISRSHMSKNIIELNDLRKIINLL</sequence>
<dbReference type="InterPro" id="IPR023214">
    <property type="entry name" value="HAD_sf"/>
</dbReference>
<dbReference type="InterPro" id="IPR036412">
    <property type="entry name" value="HAD-like_sf"/>
</dbReference>
<dbReference type="AlphaFoldDB" id="A0A1F7HHA0"/>
<dbReference type="SUPFAM" id="SSF56784">
    <property type="entry name" value="HAD-like"/>
    <property type="match status" value="1"/>
</dbReference>
<gene>
    <name evidence="1" type="ORF">A3F29_00480</name>
</gene>
<evidence type="ECO:0008006" key="3">
    <source>
        <dbReference type="Google" id="ProtNLM"/>
    </source>
</evidence>
<dbReference type="EMBL" id="MFZV01000044">
    <property type="protein sequence ID" value="OGK30465.1"/>
    <property type="molecule type" value="Genomic_DNA"/>
</dbReference>
<proteinExistence type="predicted"/>
<name>A0A1F7HHA0_9BACT</name>
<protein>
    <recommendedName>
        <fullName evidence="3">Haloacid dehalogenase</fullName>
    </recommendedName>
</protein>
<evidence type="ECO:0000313" key="1">
    <source>
        <dbReference type="EMBL" id="OGK30465.1"/>
    </source>
</evidence>
<dbReference type="Proteomes" id="UP000177199">
    <property type="component" value="Unassembled WGS sequence"/>
</dbReference>
<accession>A0A1F7HHA0</accession>